<proteinExistence type="predicted"/>
<dbReference type="InterPro" id="IPR050515">
    <property type="entry name" value="Beta-lactam/transpept"/>
</dbReference>
<evidence type="ECO:0000259" key="1">
    <source>
        <dbReference type="Pfam" id="PF00905"/>
    </source>
</evidence>
<comment type="caution">
    <text evidence="3">The sequence shown here is derived from an EMBL/GenBank/DDBJ whole genome shotgun (WGS) entry which is preliminary data.</text>
</comment>
<dbReference type="Proteomes" id="UP001595891">
    <property type="component" value="Unassembled WGS sequence"/>
</dbReference>
<dbReference type="Gene3D" id="3.40.710.10">
    <property type="entry name" value="DD-peptidase/beta-lactamase superfamily"/>
    <property type="match status" value="1"/>
</dbReference>
<dbReference type="SUPFAM" id="SSF56601">
    <property type="entry name" value="beta-lactamase/transpeptidase-like"/>
    <property type="match status" value="1"/>
</dbReference>
<name>A0ABV9EBL5_9ACTN</name>
<dbReference type="PANTHER" id="PTHR30627">
    <property type="entry name" value="PEPTIDOGLYCAN D,D-TRANSPEPTIDASE"/>
    <property type="match status" value="1"/>
</dbReference>
<dbReference type="Pfam" id="PF05223">
    <property type="entry name" value="MecA_N"/>
    <property type="match status" value="1"/>
</dbReference>
<dbReference type="PANTHER" id="PTHR30627:SF24">
    <property type="entry name" value="PENICILLIN-BINDING PROTEIN 4B"/>
    <property type="match status" value="1"/>
</dbReference>
<sequence>MRRRGLLALVVVSLVIVAAALVALVMDSRRVEGGPEQTGRAYLAAWASDDLARMRELVASPPGDFLEQHRRLTTDLQVLSVKLTPGTVVRRSTQTADLPFEGARQIGELGQWKFTAVLHLAVRDGGWKVIWTPETLHPGVAAGERLRIAEIKVPGTELLTRQGKPLPHDSAADTYMKDLVRKIDEFYEDPPMGWAVEAVPATGKARRLVVFREATERKYRITLDWWTQAAAARALDGVAEPAAIVAVRPSTGEVLAVADRLPGQGAFYKPYPPGSTFKIITAAALLGGPLTADSQVDCPAHYTVPQGRTFDNYQDQGHGTVTLRQAFALSCNTTFSRLAVERLGDGVLRDEAAEFGFGGNLKSGLGGVCGSIRKAGNGDELGSDAIGQNSVEATPLCMALVAAAVENGTWRPPRLMSEQAVKRLEARSRPKPKKLPAGVVAQLRSMMGAVVADGTAASAGLPKGVSGKTGTAQPASGEDHAWFVGYRGDLAFSVLVEHGGTGATAAASIAARFLDAL</sequence>
<evidence type="ECO:0000259" key="2">
    <source>
        <dbReference type="Pfam" id="PF05223"/>
    </source>
</evidence>
<reference evidence="4" key="1">
    <citation type="journal article" date="2019" name="Int. J. Syst. Evol. Microbiol.">
        <title>The Global Catalogue of Microorganisms (GCM) 10K type strain sequencing project: providing services to taxonomists for standard genome sequencing and annotation.</title>
        <authorList>
            <consortium name="The Broad Institute Genomics Platform"/>
            <consortium name="The Broad Institute Genome Sequencing Center for Infectious Disease"/>
            <person name="Wu L."/>
            <person name="Ma J."/>
        </authorList>
    </citation>
    <scope>NUCLEOTIDE SEQUENCE [LARGE SCALE GENOMIC DNA]</scope>
    <source>
        <strain evidence="4">CCUG 49560</strain>
    </source>
</reference>
<dbReference type="InterPro" id="IPR001460">
    <property type="entry name" value="PCN-bd_Tpept"/>
</dbReference>
<dbReference type="InterPro" id="IPR007887">
    <property type="entry name" value="MecA_N"/>
</dbReference>
<dbReference type="Pfam" id="PF00905">
    <property type="entry name" value="Transpeptidase"/>
    <property type="match status" value="1"/>
</dbReference>
<dbReference type="InterPro" id="IPR012338">
    <property type="entry name" value="Beta-lactam/transpept-like"/>
</dbReference>
<accession>A0ABV9EBL5</accession>
<protein>
    <submittedName>
        <fullName evidence="3">Penicillin-binding transpeptidase domain-containing protein</fullName>
    </submittedName>
</protein>
<evidence type="ECO:0000313" key="3">
    <source>
        <dbReference type="EMBL" id="MFC4586213.1"/>
    </source>
</evidence>
<feature type="domain" description="Penicillin-binding protein transpeptidase" evidence="1">
    <location>
        <begin position="243"/>
        <end position="514"/>
    </location>
</feature>
<evidence type="ECO:0000313" key="4">
    <source>
        <dbReference type="Proteomes" id="UP001595891"/>
    </source>
</evidence>
<dbReference type="EMBL" id="JBHSFN010000004">
    <property type="protein sequence ID" value="MFC4586213.1"/>
    <property type="molecule type" value="Genomic_DNA"/>
</dbReference>
<keyword evidence="4" id="KW-1185">Reference proteome</keyword>
<dbReference type="RefSeq" id="WP_262846874.1">
    <property type="nucleotide sequence ID" value="NZ_JANZYP010000053.1"/>
</dbReference>
<feature type="domain" description="NTF2-like N-terminal transpeptidase" evidence="2">
    <location>
        <begin position="35"/>
        <end position="142"/>
    </location>
</feature>
<organism evidence="3 4">
    <name type="scientific">Sphaerisporangium corydalis</name>
    <dbReference type="NCBI Taxonomy" id="1441875"/>
    <lineage>
        <taxon>Bacteria</taxon>
        <taxon>Bacillati</taxon>
        <taxon>Actinomycetota</taxon>
        <taxon>Actinomycetes</taxon>
        <taxon>Streptosporangiales</taxon>
        <taxon>Streptosporangiaceae</taxon>
        <taxon>Sphaerisporangium</taxon>
    </lineage>
</organism>
<gene>
    <name evidence="3" type="ORF">ACFO8L_09025</name>
</gene>